<accession>A0A371YSE0</accession>
<feature type="transmembrane region" description="Helical" evidence="1">
    <location>
        <begin position="5"/>
        <end position="25"/>
    </location>
</feature>
<comment type="caution">
    <text evidence="2">The sequence shown here is derived from an EMBL/GenBank/DDBJ whole genome shotgun (WGS) entry which is preliminary data.</text>
</comment>
<evidence type="ECO:0000313" key="2">
    <source>
        <dbReference type="EMBL" id="RFC84387.1"/>
    </source>
</evidence>
<dbReference type="EMBL" id="PYIX02000007">
    <property type="protein sequence ID" value="RFC84387.1"/>
    <property type="molecule type" value="Genomic_DNA"/>
</dbReference>
<keyword evidence="1" id="KW-1133">Transmembrane helix</keyword>
<sequence>MLSYIFLMILAYFIIMWLFALIYANENNFPTTFLGNTLSPIKQFCLGIFYFPFQQLKRIIKAIIKFLIEVLFEMIFMGILQLIWFLIRGFFMLIFRIFDA</sequence>
<gene>
    <name evidence="2" type="ORF">C9E89_006875</name>
</gene>
<evidence type="ECO:0000256" key="1">
    <source>
        <dbReference type="SAM" id="Phobius"/>
    </source>
</evidence>
<feature type="transmembrane region" description="Helical" evidence="1">
    <location>
        <begin position="31"/>
        <end position="53"/>
    </location>
</feature>
<dbReference type="AlphaFoldDB" id="A0A371YSE0"/>
<evidence type="ECO:0000313" key="3">
    <source>
        <dbReference type="Proteomes" id="UP000240957"/>
    </source>
</evidence>
<keyword evidence="1" id="KW-0472">Membrane</keyword>
<proteinExistence type="predicted"/>
<keyword evidence="1" id="KW-0812">Transmembrane</keyword>
<feature type="transmembrane region" description="Helical" evidence="1">
    <location>
        <begin position="74"/>
        <end position="98"/>
    </location>
</feature>
<reference evidence="2 3" key="1">
    <citation type="submission" date="2018-08" db="EMBL/GenBank/DDBJ databases">
        <title>The draft genome of Acinetobacter sichuanensis strain WCHAc060041.</title>
        <authorList>
            <person name="Qin J."/>
            <person name="Feng Y."/>
            <person name="Zong Z."/>
        </authorList>
    </citation>
    <scope>NUCLEOTIDE SEQUENCE [LARGE SCALE GENOMIC DNA]</scope>
    <source>
        <strain evidence="2 3">WCHAc060041</strain>
    </source>
</reference>
<protein>
    <submittedName>
        <fullName evidence="2">Uncharacterized protein</fullName>
    </submittedName>
</protein>
<name>A0A371YSE0_9GAMM</name>
<dbReference type="Proteomes" id="UP000240957">
    <property type="component" value="Unassembled WGS sequence"/>
</dbReference>
<organism evidence="2 3">
    <name type="scientific">Acinetobacter sichuanensis</name>
    <dbReference type="NCBI Taxonomy" id="2136183"/>
    <lineage>
        <taxon>Bacteria</taxon>
        <taxon>Pseudomonadati</taxon>
        <taxon>Pseudomonadota</taxon>
        <taxon>Gammaproteobacteria</taxon>
        <taxon>Moraxellales</taxon>
        <taxon>Moraxellaceae</taxon>
        <taxon>Acinetobacter</taxon>
    </lineage>
</organism>